<accession>A0A6P2R3C2</accession>
<evidence type="ECO:0000313" key="2">
    <source>
        <dbReference type="Proteomes" id="UP000494125"/>
    </source>
</evidence>
<sequence length="295" mass="32854">MNPFTAPRIVTAGNGSVTEAGTSDSMKLLHLTVQLIESQADKMIPVGLLWMNDAQVLARKFYYHLASLHVLVQPVEVVMPQGSAVHIDHGSVLILARAALETYLTFAHVFGCSDADLREFRHMTWHCAGLLDRQEWRASARKAENKQKLVDERAVVDRLRAAMQAHGGWAQQPEKERKALLKGDWRAGRGWTAIGVEAGFHPVHIRELYSYLCGYSHASWLSILQVRDAFELAQQATMAATSVSTACVLMSFFVHHYVALFPEAEQVLTAQPAAAALVKKWHLDAARMADHYESD</sequence>
<organism evidence="1 2">
    <name type="scientific">Burkholderia diffusa</name>
    <dbReference type="NCBI Taxonomy" id="488732"/>
    <lineage>
        <taxon>Bacteria</taxon>
        <taxon>Pseudomonadati</taxon>
        <taxon>Pseudomonadota</taxon>
        <taxon>Betaproteobacteria</taxon>
        <taxon>Burkholderiales</taxon>
        <taxon>Burkholderiaceae</taxon>
        <taxon>Burkholderia</taxon>
        <taxon>Burkholderia cepacia complex</taxon>
    </lineage>
</organism>
<name>A0A6P2R3C2_9BURK</name>
<dbReference type="Proteomes" id="UP000494125">
    <property type="component" value="Unassembled WGS sequence"/>
</dbReference>
<protein>
    <submittedName>
        <fullName evidence="1">Uncharacterized protein</fullName>
    </submittedName>
</protein>
<gene>
    <name evidence="1" type="ORF">BDI24065_06282</name>
</gene>
<evidence type="ECO:0000313" key="1">
    <source>
        <dbReference type="EMBL" id="VWC29104.1"/>
    </source>
</evidence>
<dbReference type="EMBL" id="CABVPN010000053">
    <property type="protein sequence ID" value="VWC29104.1"/>
    <property type="molecule type" value="Genomic_DNA"/>
</dbReference>
<reference evidence="1 2" key="1">
    <citation type="submission" date="2019-09" db="EMBL/GenBank/DDBJ databases">
        <authorList>
            <person name="Depoorter E."/>
        </authorList>
    </citation>
    <scope>NUCLEOTIDE SEQUENCE [LARGE SCALE GENOMIC DNA]</scope>
    <source>
        <strain evidence="1">LMG 24065</strain>
    </source>
</reference>
<keyword evidence="2" id="KW-1185">Reference proteome</keyword>
<proteinExistence type="predicted"/>
<dbReference type="AlphaFoldDB" id="A0A6P2R3C2"/>